<proteinExistence type="predicted"/>
<evidence type="ECO:0000313" key="1">
    <source>
        <dbReference type="EMBL" id="JAD98713.1"/>
    </source>
</evidence>
<sequence length="43" mass="4851">MVCAHGLGLVEDRLRELLLLLLHRFDELRSYRNGAQRDAEGGG</sequence>
<reference evidence="1" key="1">
    <citation type="submission" date="2014-09" db="EMBL/GenBank/DDBJ databases">
        <authorList>
            <person name="Magalhaes I.L.F."/>
            <person name="Oliveira U."/>
            <person name="Santos F.R."/>
            <person name="Vidigal T.H.D.A."/>
            <person name="Brescovit A.D."/>
            <person name="Santos A.J."/>
        </authorList>
    </citation>
    <scope>NUCLEOTIDE SEQUENCE</scope>
    <source>
        <tissue evidence="1">Shoot tissue taken approximately 20 cm above the soil surface</tissue>
    </source>
</reference>
<organism evidence="1">
    <name type="scientific">Arundo donax</name>
    <name type="common">Giant reed</name>
    <name type="synonym">Donax arundinaceus</name>
    <dbReference type="NCBI Taxonomy" id="35708"/>
    <lineage>
        <taxon>Eukaryota</taxon>
        <taxon>Viridiplantae</taxon>
        <taxon>Streptophyta</taxon>
        <taxon>Embryophyta</taxon>
        <taxon>Tracheophyta</taxon>
        <taxon>Spermatophyta</taxon>
        <taxon>Magnoliopsida</taxon>
        <taxon>Liliopsida</taxon>
        <taxon>Poales</taxon>
        <taxon>Poaceae</taxon>
        <taxon>PACMAD clade</taxon>
        <taxon>Arundinoideae</taxon>
        <taxon>Arundineae</taxon>
        <taxon>Arundo</taxon>
    </lineage>
</organism>
<accession>A0A0A9EI83</accession>
<protein>
    <submittedName>
        <fullName evidence="1">Uncharacterized protein</fullName>
    </submittedName>
</protein>
<dbReference type="AlphaFoldDB" id="A0A0A9EI83"/>
<dbReference type="EMBL" id="GBRH01199182">
    <property type="protein sequence ID" value="JAD98713.1"/>
    <property type="molecule type" value="Transcribed_RNA"/>
</dbReference>
<name>A0A0A9EI83_ARUDO</name>
<reference evidence="1" key="2">
    <citation type="journal article" date="2015" name="Data Brief">
        <title>Shoot transcriptome of the giant reed, Arundo donax.</title>
        <authorList>
            <person name="Barrero R.A."/>
            <person name="Guerrero F.D."/>
            <person name="Moolhuijzen P."/>
            <person name="Goolsby J.A."/>
            <person name="Tidwell J."/>
            <person name="Bellgard S.E."/>
            <person name="Bellgard M.I."/>
        </authorList>
    </citation>
    <scope>NUCLEOTIDE SEQUENCE</scope>
    <source>
        <tissue evidence="1">Shoot tissue taken approximately 20 cm above the soil surface</tissue>
    </source>
</reference>